<gene>
    <name evidence="2" type="ORF">L201_007412</name>
</gene>
<dbReference type="RefSeq" id="XP_066079216.1">
    <property type="nucleotide sequence ID" value="XM_066223119.1"/>
</dbReference>
<evidence type="ECO:0000313" key="2">
    <source>
        <dbReference type="EMBL" id="WWC92454.1"/>
    </source>
</evidence>
<accession>A0AAX4K5Q5</accession>
<feature type="region of interest" description="Disordered" evidence="1">
    <location>
        <begin position="1"/>
        <end position="31"/>
    </location>
</feature>
<evidence type="ECO:0008006" key="4">
    <source>
        <dbReference type="Google" id="ProtNLM"/>
    </source>
</evidence>
<dbReference type="Proteomes" id="UP001355207">
    <property type="component" value="Chromosome 10"/>
</dbReference>
<feature type="compositionally biased region" description="Basic and acidic residues" evidence="1">
    <location>
        <begin position="153"/>
        <end position="176"/>
    </location>
</feature>
<feature type="region of interest" description="Disordered" evidence="1">
    <location>
        <begin position="126"/>
        <end position="176"/>
    </location>
</feature>
<reference evidence="2 3" key="1">
    <citation type="submission" date="2024-01" db="EMBL/GenBank/DDBJ databases">
        <title>Comparative genomics of Cryptococcus and Kwoniella reveals pathogenesis evolution and contrasting modes of karyotype evolution via chromosome fusion or intercentromeric recombination.</title>
        <authorList>
            <person name="Coelho M.A."/>
            <person name="David-Palma M."/>
            <person name="Shea T."/>
            <person name="Bowers K."/>
            <person name="McGinley-Smith S."/>
            <person name="Mohammad A.W."/>
            <person name="Gnirke A."/>
            <person name="Yurkov A.M."/>
            <person name="Nowrousian M."/>
            <person name="Sun S."/>
            <person name="Cuomo C.A."/>
            <person name="Heitman J."/>
        </authorList>
    </citation>
    <scope>NUCLEOTIDE SEQUENCE [LARGE SCALE GENOMIC DNA]</scope>
    <source>
        <strain evidence="2 3">CBS 6074</strain>
    </source>
</reference>
<feature type="region of interest" description="Disordered" evidence="1">
    <location>
        <begin position="59"/>
        <end position="79"/>
    </location>
</feature>
<evidence type="ECO:0000256" key="1">
    <source>
        <dbReference type="SAM" id="MobiDB-lite"/>
    </source>
</evidence>
<evidence type="ECO:0000313" key="3">
    <source>
        <dbReference type="Proteomes" id="UP001355207"/>
    </source>
</evidence>
<protein>
    <recommendedName>
        <fullName evidence="4">Velvet domain-containing protein</fullName>
    </recommendedName>
</protein>
<organism evidence="2 3">
    <name type="scientific">Kwoniella dendrophila CBS 6074</name>
    <dbReference type="NCBI Taxonomy" id="1295534"/>
    <lineage>
        <taxon>Eukaryota</taxon>
        <taxon>Fungi</taxon>
        <taxon>Dikarya</taxon>
        <taxon>Basidiomycota</taxon>
        <taxon>Agaricomycotina</taxon>
        <taxon>Tremellomycetes</taxon>
        <taxon>Tremellales</taxon>
        <taxon>Cryptococcaceae</taxon>
        <taxon>Kwoniella</taxon>
    </lineage>
</organism>
<proteinExistence type="predicted"/>
<sequence length="196" mass="21376">MVPDNTGTNNLSPNLLLTENPGSQLAQHPYSYTGYHNPSHLSTDQYTFEGPPYAGSLSSVAIPLHGPDHSTSQYQNSDIQTNPFANRSLADTAISLPRPRNLKPHPIGCSAGPIKAGQGAYRVSFESGGESRKLQPDEVVLSTSDDEDDGIDAGDRTEEVVEAKERPSSSRNDRKHIDLVYDDSSLYIDPRLLIQE</sequence>
<dbReference type="EMBL" id="CP144107">
    <property type="protein sequence ID" value="WWC92454.1"/>
    <property type="molecule type" value="Genomic_DNA"/>
</dbReference>
<feature type="compositionally biased region" description="Polar residues" evidence="1">
    <location>
        <begin position="69"/>
        <end position="79"/>
    </location>
</feature>
<dbReference type="AlphaFoldDB" id="A0AAX4K5Q5"/>
<dbReference type="GeneID" id="91098081"/>
<name>A0AAX4K5Q5_9TREE</name>
<keyword evidence="3" id="KW-1185">Reference proteome</keyword>
<feature type="compositionally biased region" description="Polar residues" evidence="1">
    <location>
        <begin position="1"/>
        <end position="26"/>
    </location>
</feature>